<dbReference type="Gene3D" id="3.40.50.1980">
    <property type="entry name" value="Nitrogenase molybdenum iron protein domain"/>
    <property type="match status" value="2"/>
</dbReference>
<accession>A0A850EPX5</accession>
<dbReference type="EMBL" id="JABWCS010000211">
    <property type="protein sequence ID" value="NUU61790.1"/>
    <property type="molecule type" value="Genomic_DNA"/>
</dbReference>
<feature type="chain" id="PRO_5032917219" evidence="5">
    <location>
        <begin position="27"/>
        <end position="322"/>
    </location>
</feature>
<name>A0A850EPX5_9BACL</name>
<dbReference type="PANTHER" id="PTHR30532">
    <property type="entry name" value="IRON III DICITRATE-BINDING PERIPLASMIC PROTEIN"/>
    <property type="match status" value="1"/>
</dbReference>
<protein>
    <submittedName>
        <fullName evidence="7">Iron-siderophore ABC transporter substrate-binding protein</fullName>
    </submittedName>
</protein>
<gene>
    <name evidence="7" type="ORF">HPT30_15710</name>
</gene>
<evidence type="ECO:0000313" key="8">
    <source>
        <dbReference type="Proteomes" id="UP000564806"/>
    </source>
</evidence>
<feature type="domain" description="Fe/B12 periplasmic-binding" evidence="6">
    <location>
        <begin position="67"/>
        <end position="322"/>
    </location>
</feature>
<evidence type="ECO:0000256" key="5">
    <source>
        <dbReference type="SAM" id="SignalP"/>
    </source>
</evidence>
<comment type="caution">
    <text evidence="7">The sequence shown here is derived from an EMBL/GenBank/DDBJ whole genome shotgun (WGS) entry which is preliminary data.</text>
</comment>
<evidence type="ECO:0000256" key="1">
    <source>
        <dbReference type="ARBA" id="ARBA00004196"/>
    </source>
</evidence>
<dbReference type="Proteomes" id="UP000564806">
    <property type="component" value="Unassembled WGS sequence"/>
</dbReference>
<dbReference type="InterPro" id="IPR051313">
    <property type="entry name" value="Bact_iron-sidero_bind"/>
</dbReference>
<dbReference type="Pfam" id="PF01497">
    <property type="entry name" value="Peripla_BP_2"/>
    <property type="match status" value="1"/>
</dbReference>
<keyword evidence="3" id="KW-0813">Transport</keyword>
<sequence length="322" mass="36389">MRNHYTKLRPLSVVILIMMLLAIATACSKESSEPAAEQTASPDTAQETSFTYKDINGEHKLDHQPAHIATTVTYLTDHMIALGLTPTASVKSQNEDFPLYLKPFLNNVEIIGDQGKVNLEKLLSITPDLIITDTNSEKIYDEYAKIAPTAMLENGYVAPDWQTAFRATATAFGLQDKAEQVITDYDKHKQEAVNQIHDKVAGKTLMVLRIRNDIRYYGDTDYKWLYDDFGFTRPSVYPVTGPDNRFESLSNEKLPQINPDYILLINDNESIYNELQDLSIWKNLKAVKNNQVYTLSSDSWFGGYGPNAANSMLDDLTRIFVK</sequence>
<evidence type="ECO:0000256" key="2">
    <source>
        <dbReference type="ARBA" id="ARBA00008814"/>
    </source>
</evidence>
<dbReference type="InterPro" id="IPR002491">
    <property type="entry name" value="ABC_transptr_periplasmic_BD"/>
</dbReference>
<proteinExistence type="inferred from homology"/>
<evidence type="ECO:0000259" key="6">
    <source>
        <dbReference type="PROSITE" id="PS50983"/>
    </source>
</evidence>
<evidence type="ECO:0000313" key="7">
    <source>
        <dbReference type="EMBL" id="NUU61790.1"/>
    </source>
</evidence>
<evidence type="ECO:0000256" key="4">
    <source>
        <dbReference type="ARBA" id="ARBA00022729"/>
    </source>
</evidence>
<dbReference type="GO" id="GO:0030288">
    <property type="term" value="C:outer membrane-bounded periplasmic space"/>
    <property type="evidence" value="ECO:0007669"/>
    <property type="project" value="TreeGrafter"/>
</dbReference>
<keyword evidence="4 5" id="KW-0732">Signal</keyword>
<feature type="signal peptide" evidence="5">
    <location>
        <begin position="1"/>
        <end position="26"/>
    </location>
</feature>
<dbReference type="PROSITE" id="PS50983">
    <property type="entry name" value="FE_B12_PBP"/>
    <property type="match status" value="1"/>
</dbReference>
<dbReference type="CDD" id="cd01146">
    <property type="entry name" value="FhuD"/>
    <property type="match status" value="1"/>
</dbReference>
<dbReference type="SUPFAM" id="SSF53807">
    <property type="entry name" value="Helical backbone' metal receptor"/>
    <property type="match status" value="1"/>
</dbReference>
<reference evidence="7" key="1">
    <citation type="submission" date="2020-06" db="EMBL/GenBank/DDBJ databases">
        <title>Paenibacillus sp. nov., isolated from soil.</title>
        <authorList>
            <person name="Seo Y.L."/>
        </authorList>
    </citation>
    <scope>NUCLEOTIDE SEQUENCE [LARGE SCALE GENOMIC DNA]</scope>
    <source>
        <strain evidence="7">JW14</strain>
    </source>
</reference>
<comment type="subcellular location">
    <subcellularLocation>
        <location evidence="1">Cell envelope</location>
    </subcellularLocation>
</comment>
<dbReference type="GO" id="GO:1901678">
    <property type="term" value="P:iron coordination entity transport"/>
    <property type="evidence" value="ECO:0007669"/>
    <property type="project" value="UniProtKB-ARBA"/>
</dbReference>
<keyword evidence="8" id="KW-1185">Reference proteome</keyword>
<comment type="similarity">
    <text evidence="2">Belongs to the bacterial solute-binding protein 8 family.</text>
</comment>
<evidence type="ECO:0000256" key="3">
    <source>
        <dbReference type="ARBA" id="ARBA00022448"/>
    </source>
</evidence>
<dbReference type="AlphaFoldDB" id="A0A850EPX5"/>
<organism evidence="7 8">
    <name type="scientific">Paenibacillus agri</name>
    <dbReference type="NCBI Taxonomy" id="2744309"/>
    <lineage>
        <taxon>Bacteria</taxon>
        <taxon>Bacillati</taxon>
        <taxon>Bacillota</taxon>
        <taxon>Bacilli</taxon>
        <taxon>Bacillales</taxon>
        <taxon>Paenibacillaceae</taxon>
        <taxon>Paenibacillus</taxon>
    </lineage>
</organism>
<dbReference type="RefSeq" id="WP_175372297.1">
    <property type="nucleotide sequence ID" value="NZ_JABWCS010000211.1"/>
</dbReference>
<dbReference type="PANTHER" id="PTHR30532:SF21">
    <property type="entry name" value="SIDEROPHORE-BINDING LIPOPROTEIN YFIY-RELATED"/>
    <property type="match status" value="1"/>
</dbReference>
<dbReference type="PROSITE" id="PS51257">
    <property type="entry name" value="PROKAR_LIPOPROTEIN"/>
    <property type="match status" value="1"/>
</dbReference>